<evidence type="ECO:0000313" key="1">
    <source>
        <dbReference type="EMBL" id="SER49942.1"/>
    </source>
</evidence>
<dbReference type="STRING" id="64702.SAMN05443377_101176"/>
<organism evidence="1 2">
    <name type="scientific">Propionibacterium cyclohexanicum</name>
    <dbReference type="NCBI Taxonomy" id="64702"/>
    <lineage>
        <taxon>Bacteria</taxon>
        <taxon>Bacillati</taxon>
        <taxon>Actinomycetota</taxon>
        <taxon>Actinomycetes</taxon>
        <taxon>Propionibacteriales</taxon>
        <taxon>Propionibacteriaceae</taxon>
        <taxon>Propionibacterium</taxon>
    </lineage>
</organism>
<proteinExistence type="predicted"/>
<dbReference type="EMBL" id="FOGZ01000001">
    <property type="protein sequence ID" value="SER49942.1"/>
    <property type="molecule type" value="Genomic_DNA"/>
</dbReference>
<gene>
    <name evidence="1" type="ORF">SAMN05443377_101176</name>
</gene>
<evidence type="ECO:0000313" key="2">
    <source>
        <dbReference type="Proteomes" id="UP000198815"/>
    </source>
</evidence>
<dbReference type="InterPro" id="IPR021373">
    <property type="entry name" value="DUF2993"/>
</dbReference>
<keyword evidence="2" id="KW-1185">Reference proteome</keyword>
<dbReference type="AlphaFoldDB" id="A0A1H9PP24"/>
<reference evidence="1 2" key="1">
    <citation type="submission" date="2016-10" db="EMBL/GenBank/DDBJ databases">
        <authorList>
            <person name="de Groot N.N."/>
        </authorList>
    </citation>
    <scope>NUCLEOTIDE SEQUENCE [LARGE SCALE GENOMIC DNA]</scope>
    <source>
        <strain evidence="1 2">DSM 16859</strain>
    </source>
</reference>
<protein>
    <recommendedName>
        <fullName evidence="3">DUF2993 domain-containing protein</fullName>
    </recommendedName>
</protein>
<name>A0A1H9PP24_9ACTN</name>
<sequence length="228" mass="23339">MLVVALVAAIIAFLAADQVVRIRAESRISTQVTSQIGSSTPVTVHLGGWPFLVSVARNELGSARLSIGSATLPVGSREVAVREGSVRVRGVAPIRNLSSASIGVADAQVVISWDTLTRLTGVQLSLAGEGQVAAQTTLSVLGTEVQARIVAGLRLGDAAGQLVLDGPGAQVAGVQVPPQIVSGAVNRLRSRLVLPALPTGLGYSGLSVDARGVTVDVHGEHLSLSQLR</sequence>
<dbReference type="Pfam" id="PF11209">
    <property type="entry name" value="LmeA"/>
    <property type="match status" value="1"/>
</dbReference>
<accession>A0A1H9PP24</accession>
<evidence type="ECO:0008006" key="3">
    <source>
        <dbReference type="Google" id="ProtNLM"/>
    </source>
</evidence>
<dbReference type="Proteomes" id="UP000198815">
    <property type="component" value="Unassembled WGS sequence"/>
</dbReference>